<name>A0AA46SGU3_9NOCA</name>
<protein>
    <submittedName>
        <fullName evidence="1">Uncharacterized protein</fullName>
    </submittedName>
</protein>
<gene>
    <name evidence="1" type="ORF">OCS65_28405</name>
</gene>
<evidence type="ECO:0000313" key="1">
    <source>
        <dbReference type="EMBL" id="UYF97146.1"/>
    </source>
</evidence>
<geneLocation type="plasmid" evidence="1 2">
    <name>pN2</name>
</geneLocation>
<proteinExistence type="predicted"/>
<keyword evidence="1" id="KW-0614">Plasmid</keyword>
<accession>A0AA46SGU3</accession>
<dbReference type="EMBL" id="CP106983">
    <property type="protein sequence ID" value="UYF97146.1"/>
    <property type="molecule type" value="Genomic_DNA"/>
</dbReference>
<reference evidence="1" key="1">
    <citation type="submission" date="2022-09" db="EMBL/GenBank/DDBJ databases">
        <title>The genome sequence of Rhodococcus aetherivorans N1.</title>
        <authorList>
            <person name="Jiang W."/>
        </authorList>
    </citation>
    <scope>NUCLEOTIDE SEQUENCE</scope>
    <source>
        <strain evidence="1">N1</strain>
        <plasmid evidence="1">pN2</plasmid>
    </source>
</reference>
<sequence length="83" mass="8100">MGERIGTSATAARGKVRARSLRARVRSANSTIASSCVALGCAVGGLVGGQAAVGLTSILVVVPTAESNARTGPSGLIVYATAS</sequence>
<dbReference type="Proteomes" id="UP001163947">
    <property type="component" value="Plasmid pN2"/>
</dbReference>
<dbReference type="GeneID" id="83624427"/>
<dbReference type="RefSeq" id="WP_263510419.1">
    <property type="nucleotide sequence ID" value="NZ_CP106983.1"/>
</dbReference>
<evidence type="ECO:0000313" key="2">
    <source>
        <dbReference type="Proteomes" id="UP001163947"/>
    </source>
</evidence>
<organism evidence="1 2">
    <name type="scientific">Rhodococcus aetherivorans</name>
    <dbReference type="NCBI Taxonomy" id="191292"/>
    <lineage>
        <taxon>Bacteria</taxon>
        <taxon>Bacillati</taxon>
        <taxon>Actinomycetota</taxon>
        <taxon>Actinomycetes</taxon>
        <taxon>Mycobacteriales</taxon>
        <taxon>Nocardiaceae</taxon>
        <taxon>Rhodococcus</taxon>
    </lineage>
</organism>
<dbReference type="AlphaFoldDB" id="A0AA46SGU3"/>